<accession>A0A2P4YYH7</accession>
<dbReference type="OrthoDB" id="343228at2759"/>
<protein>
    <submittedName>
        <fullName evidence="2">Uncharacterized protein</fullName>
    </submittedName>
</protein>
<feature type="transmembrane region" description="Helical" evidence="1">
    <location>
        <begin position="34"/>
        <end position="56"/>
    </location>
</feature>
<keyword evidence="1" id="KW-0812">Transmembrane</keyword>
<dbReference type="EMBL" id="JIBK01000008">
    <property type="protein sequence ID" value="POM82863.1"/>
    <property type="molecule type" value="Genomic_DNA"/>
</dbReference>
<dbReference type="Proteomes" id="UP000236928">
    <property type="component" value="Unassembled WGS sequence"/>
</dbReference>
<keyword evidence="1" id="KW-1133">Transmembrane helix</keyword>
<sequence>MLKIIGFLMSCFQQSNNQYYKDDKFKDCSEPNSLVKYTSIGIKIIVYSISWIMVLIWDAYEYGMVFYGLILSIYILKYYSKYSCLRCVFEEIFKKTNIEICIPKKFKQIEWQS</sequence>
<keyword evidence="1" id="KW-0472">Membrane</keyword>
<reference evidence="2 3" key="1">
    <citation type="submission" date="2014-04" db="EMBL/GenBank/DDBJ databases">
        <title>Comparative Genomics of Cryptosporidium Species.</title>
        <authorList>
            <person name="Silva J.C."/>
            <person name="Su Q."/>
            <person name="Chalmers R."/>
            <person name="Chibucos M.C."/>
            <person name="Elwin K."/>
            <person name="Godinez A."/>
            <person name="Guo F."/>
            <person name="Huynh K."/>
            <person name="Orvis J."/>
            <person name="Ott S."/>
            <person name="Sadzewicz L."/>
            <person name="Sengamalay N."/>
            <person name="Shetty A."/>
            <person name="Sun M."/>
            <person name="Tallon L."/>
            <person name="Xiao L."/>
            <person name="Zhang H."/>
            <person name="Fraser C.M."/>
            <person name="Zhu G."/>
            <person name="Kissinger J."/>
            <person name="Widmer G."/>
        </authorList>
    </citation>
    <scope>NUCLEOTIDE SEQUENCE [LARGE SCALE GENOMIC DNA]</scope>
    <source>
        <strain evidence="2 3">UKMEL1</strain>
    </source>
</reference>
<evidence type="ECO:0000256" key="1">
    <source>
        <dbReference type="SAM" id="Phobius"/>
    </source>
</evidence>
<comment type="caution">
    <text evidence="2">The sequence shown here is derived from an EMBL/GenBank/DDBJ whole genome shotgun (WGS) entry which is preliminary data.</text>
</comment>
<dbReference type="AlphaFoldDB" id="A0A2P4YYH7"/>
<evidence type="ECO:0000313" key="3">
    <source>
        <dbReference type="Proteomes" id="UP000236928"/>
    </source>
</evidence>
<name>A0A2P4YYH7_9CRYT</name>
<feature type="transmembrane region" description="Helical" evidence="1">
    <location>
        <begin position="62"/>
        <end position="79"/>
    </location>
</feature>
<organism evidence="2 3">
    <name type="scientific">Cryptosporidium meleagridis</name>
    <dbReference type="NCBI Taxonomy" id="93969"/>
    <lineage>
        <taxon>Eukaryota</taxon>
        <taxon>Sar</taxon>
        <taxon>Alveolata</taxon>
        <taxon>Apicomplexa</taxon>
        <taxon>Conoidasida</taxon>
        <taxon>Coccidia</taxon>
        <taxon>Eucoccidiorida</taxon>
        <taxon>Eimeriorina</taxon>
        <taxon>Cryptosporidiidae</taxon>
        <taxon>Cryptosporidium</taxon>
    </lineage>
</organism>
<keyword evidence="3" id="KW-1185">Reference proteome</keyword>
<gene>
    <name evidence="2" type="ORF">CmeUKMEL1_04520</name>
</gene>
<evidence type="ECO:0000313" key="2">
    <source>
        <dbReference type="EMBL" id="POM82863.1"/>
    </source>
</evidence>
<proteinExistence type="predicted"/>
<dbReference type="VEuPathDB" id="CryptoDB:CmeUKMEL1_04520"/>